<dbReference type="CDD" id="cd06767">
    <property type="entry name" value="PDZ3_DLG5-like"/>
    <property type="match status" value="1"/>
</dbReference>
<dbReference type="Pfam" id="PF00595">
    <property type="entry name" value="PDZ"/>
    <property type="match status" value="2"/>
</dbReference>
<proteinExistence type="predicted"/>
<dbReference type="InterPro" id="IPR008145">
    <property type="entry name" value="GK/Ca_channel_bsu"/>
</dbReference>
<dbReference type="Gene3D" id="3.40.50.300">
    <property type="entry name" value="P-loop containing nucleotide triphosphate hydrolases"/>
    <property type="match status" value="1"/>
</dbReference>
<feature type="non-terminal residue" evidence="4">
    <location>
        <position position="794"/>
    </location>
</feature>
<dbReference type="SUPFAM" id="SSF52540">
    <property type="entry name" value="P-loop containing nucleoside triphosphate hydrolases"/>
    <property type="match status" value="1"/>
</dbReference>
<dbReference type="InterPro" id="IPR053004">
    <property type="entry name" value="MAGUK_Signaling_Regulators"/>
</dbReference>
<feature type="domain" description="PDZ" evidence="3">
    <location>
        <begin position="376"/>
        <end position="456"/>
    </location>
</feature>
<dbReference type="InterPro" id="IPR008144">
    <property type="entry name" value="Guanylate_kin-like_dom"/>
</dbReference>
<dbReference type="EMBL" id="CAXKWB010003845">
    <property type="protein sequence ID" value="CAL4070670.1"/>
    <property type="molecule type" value="Genomic_DNA"/>
</dbReference>
<feature type="region of interest" description="Disordered" evidence="1">
    <location>
        <begin position="349"/>
        <end position="372"/>
    </location>
</feature>
<feature type="compositionally biased region" description="Low complexity" evidence="1">
    <location>
        <begin position="357"/>
        <end position="372"/>
    </location>
</feature>
<dbReference type="InterPro" id="IPR027417">
    <property type="entry name" value="P-loop_NTPase"/>
</dbReference>
<feature type="compositionally biased region" description="Gly residues" evidence="1">
    <location>
        <begin position="84"/>
        <end position="97"/>
    </location>
</feature>
<evidence type="ECO:0000256" key="1">
    <source>
        <dbReference type="SAM" id="MobiDB-lite"/>
    </source>
</evidence>
<dbReference type="PANTHER" id="PTHR46360">
    <property type="entry name" value="DISKS LARGE HOMOLOG 5"/>
    <property type="match status" value="1"/>
</dbReference>
<evidence type="ECO:0000259" key="3">
    <source>
        <dbReference type="PROSITE" id="PS50106"/>
    </source>
</evidence>
<dbReference type="GO" id="GO:0035331">
    <property type="term" value="P:negative regulation of hippo signaling"/>
    <property type="evidence" value="ECO:0007669"/>
    <property type="project" value="TreeGrafter"/>
</dbReference>
<feature type="compositionally biased region" description="Low complexity" evidence="1">
    <location>
        <begin position="241"/>
        <end position="275"/>
    </location>
</feature>
<keyword evidence="5" id="KW-1185">Reference proteome</keyword>
<feature type="compositionally biased region" description="Basic residues" evidence="1">
    <location>
        <begin position="560"/>
        <end position="570"/>
    </location>
</feature>
<dbReference type="InterPro" id="IPR001478">
    <property type="entry name" value="PDZ"/>
</dbReference>
<dbReference type="SMART" id="SM00072">
    <property type="entry name" value="GuKc"/>
    <property type="match status" value="1"/>
</dbReference>
<dbReference type="AlphaFoldDB" id="A0AAV2Q8N1"/>
<feature type="compositionally biased region" description="Low complexity" evidence="1">
    <location>
        <begin position="288"/>
        <end position="298"/>
    </location>
</feature>
<dbReference type="SMART" id="SM00228">
    <property type="entry name" value="PDZ"/>
    <property type="match status" value="2"/>
</dbReference>
<reference evidence="4 5" key="1">
    <citation type="submission" date="2024-05" db="EMBL/GenBank/DDBJ databases">
        <authorList>
            <person name="Wallberg A."/>
        </authorList>
    </citation>
    <scope>NUCLEOTIDE SEQUENCE [LARGE SCALE GENOMIC DNA]</scope>
</reference>
<evidence type="ECO:0000259" key="2">
    <source>
        <dbReference type="PROSITE" id="PS50052"/>
    </source>
</evidence>
<evidence type="ECO:0000313" key="5">
    <source>
        <dbReference type="Proteomes" id="UP001497623"/>
    </source>
</evidence>
<dbReference type="PROSITE" id="PS50052">
    <property type="entry name" value="GUANYLATE_KINASE_2"/>
    <property type="match status" value="1"/>
</dbReference>
<dbReference type="Gene3D" id="2.30.42.10">
    <property type="match status" value="2"/>
</dbReference>
<dbReference type="GO" id="GO:0005886">
    <property type="term" value="C:plasma membrane"/>
    <property type="evidence" value="ECO:0007669"/>
    <property type="project" value="TreeGrafter"/>
</dbReference>
<dbReference type="PROSITE" id="PS50106">
    <property type="entry name" value="PDZ"/>
    <property type="match status" value="2"/>
</dbReference>
<feature type="domain" description="Guanylate kinase-like" evidence="2">
    <location>
        <begin position="615"/>
        <end position="780"/>
    </location>
</feature>
<accession>A0AAV2Q8N1</accession>
<name>A0AAV2Q8N1_MEGNR</name>
<dbReference type="Gene3D" id="2.30.30.40">
    <property type="entry name" value="SH3 Domains"/>
    <property type="match status" value="1"/>
</dbReference>
<feature type="region of interest" description="Disordered" evidence="1">
    <location>
        <begin position="546"/>
        <end position="579"/>
    </location>
</feature>
<dbReference type="Proteomes" id="UP001497623">
    <property type="component" value="Unassembled WGS sequence"/>
</dbReference>
<sequence length="794" mass="87583">MAPDATAAVFYHHSATPSLEIGGYHKPRTHLHATYRSPIDEQLGQYSGPPSYHEYQANMGTIGRKNQEERRIPSNLSVASKSSGGVGDGGGSGGCGSPGPRSFPEGVDVGVSGHGGSSVGGHRTQQHITQISSNTAPHYPYHWQRKPHPGELRNIYIEKSAEPLGIQIRCLENGGVYVSSVTVNSLASQVGLCVGDQLLEVCGINMRSATKQLASTVLSQCGTSVTMLVQYNPDKYHEASGWEGSSSGSSMVNSRSATPTCGTPTPHTTPRSSPKPTDHGSMEEEDLPPSSSSTLRSPLDMAHPLDVREALDLSSLPPSARSTLTRPEIQHVMNTLKRQDTFASVAIGHNKTRRSENANNSGASNNSSSNTGEPRVVYLDLNKTHNLGIQMVGGNAQGIFVHAVMSDSPASKAGLRPGDHILEYNGVDLRHATAELAACELAKPAEKVTMLVQYNYIRYEEIQDQPGDSFYIRAMFDRGEVGESSELIFRKEDILYVDNTMFNNMPGLWRAWLVDEDGHKRHCGTIPSKDKVDEELLLQRSLGELPMDSSRRGSTSARRSFFRRKKHSRSSSRDSKELASFSDASLNSYTETQPLHDDPTPLSYIRVERLDYLMHRPVVLVGPLWELVCDKLVHDYPHKFRRCVPEVSRHSTQELEAAVGKNLVVDYRRRGSHFEATTVSQVKEICDENCHGILDISLGSVERLHHHNIYPIVVLLKYRYHKQIREVCDPSAQAISQKEAKEMFEVASKNEHEYKHIISAVITASVNMAYNVTQVKTCVDQEQSKTLWVPSGSL</sequence>
<dbReference type="Pfam" id="PF00625">
    <property type="entry name" value="Guanylate_kin"/>
    <property type="match status" value="1"/>
</dbReference>
<comment type="caution">
    <text evidence="4">The sequence shown here is derived from an EMBL/GenBank/DDBJ whole genome shotgun (WGS) entry which is preliminary data.</text>
</comment>
<dbReference type="InterPro" id="IPR036034">
    <property type="entry name" value="PDZ_sf"/>
</dbReference>
<dbReference type="SUPFAM" id="SSF50156">
    <property type="entry name" value="PDZ domain-like"/>
    <property type="match status" value="2"/>
</dbReference>
<evidence type="ECO:0000313" key="4">
    <source>
        <dbReference type="EMBL" id="CAL4070670.1"/>
    </source>
</evidence>
<feature type="domain" description="PDZ" evidence="3">
    <location>
        <begin position="154"/>
        <end position="233"/>
    </location>
</feature>
<protein>
    <submittedName>
        <fullName evidence="4">Uncharacterized protein</fullName>
    </submittedName>
</protein>
<dbReference type="InterPro" id="IPR035537">
    <property type="entry name" value="DLG5_SH3"/>
</dbReference>
<gene>
    <name evidence="4" type="ORF">MNOR_LOCUS8325</name>
</gene>
<feature type="region of interest" description="Disordered" evidence="1">
    <location>
        <begin position="239"/>
        <end position="298"/>
    </location>
</feature>
<organism evidence="4 5">
    <name type="scientific">Meganyctiphanes norvegica</name>
    <name type="common">Northern krill</name>
    <name type="synonym">Thysanopoda norvegica</name>
    <dbReference type="NCBI Taxonomy" id="48144"/>
    <lineage>
        <taxon>Eukaryota</taxon>
        <taxon>Metazoa</taxon>
        <taxon>Ecdysozoa</taxon>
        <taxon>Arthropoda</taxon>
        <taxon>Crustacea</taxon>
        <taxon>Multicrustacea</taxon>
        <taxon>Malacostraca</taxon>
        <taxon>Eumalacostraca</taxon>
        <taxon>Eucarida</taxon>
        <taxon>Euphausiacea</taxon>
        <taxon>Euphausiidae</taxon>
        <taxon>Meganyctiphanes</taxon>
    </lineage>
</organism>
<feature type="region of interest" description="Disordered" evidence="1">
    <location>
        <begin position="68"/>
        <end position="122"/>
    </location>
</feature>
<dbReference type="CDD" id="cd11860">
    <property type="entry name" value="SH3_DLG5"/>
    <property type="match status" value="1"/>
</dbReference>
<dbReference type="PANTHER" id="PTHR46360:SF1">
    <property type="entry name" value="DISKS LARGE HOMOLOG 5"/>
    <property type="match status" value="1"/>
</dbReference>